<sequence length="52" mass="6002">MLFFGGASVLSFCYRDLSAWWEIRPDQPDTQYHFVIADSSFFGCSVRISLSF</sequence>
<organism evidence="1 2">
    <name type="scientific">Parabacteroides distasonis str. 3776 D15 i</name>
    <dbReference type="NCBI Taxonomy" id="1339342"/>
    <lineage>
        <taxon>Bacteria</taxon>
        <taxon>Pseudomonadati</taxon>
        <taxon>Bacteroidota</taxon>
        <taxon>Bacteroidia</taxon>
        <taxon>Bacteroidales</taxon>
        <taxon>Tannerellaceae</taxon>
        <taxon>Parabacteroides</taxon>
    </lineage>
</organism>
<dbReference type="Proteomes" id="UP000027850">
    <property type="component" value="Unassembled WGS sequence"/>
</dbReference>
<evidence type="ECO:0000313" key="1">
    <source>
        <dbReference type="EMBL" id="KDS40496.1"/>
    </source>
</evidence>
<name>A0AB34LIJ3_PARDI</name>
<gene>
    <name evidence="1" type="ORF">M091_3880</name>
</gene>
<comment type="caution">
    <text evidence="1">The sequence shown here is derived from an EMBL/GenBank/DDBJ whole genome shotgun (WGS) entry which is preliminary data.</text>
</comment>
<reference evidence="1 2" key="1">
    <citation type="submission" date="2014-04" db="EMBL/GenBank/DDBJ databases">
        <authorList>
            <person name="Sears C."/>
            <person name="Carroll K."/>
            <person name="Sack B.R."/>
            <person name="Qadri F."/>
            <person name="Myers L.L."/>
            <person name="Chung G.-T."/>
            <person name="Escheverria P."/>
            <person name="Fraser C.M."/>
            <person name="Sadzewicz L."/>
            <person name="Shefchek K.A."/>
            <person name="Tallon L."/>
            <person name="Das S.P."/>
            <person name="Daugherty S."/>
            <person name="Mongodin E.F."/>
        </authorList>
    </citation>
    <scope>NUCLEOTIDE SEQUENCE [LARGE SCALE GENOMIC DNA]</scope>
    <source>
        <strain evidence="1 2">3776 D15 i</strain>
    </source>
</reference>
<dbReference type="AlphaFoldDB" id="A0AB34LIJ3"/>
<proteinExistence type="predicted"/>
<dbReference type="EMBL" id="JNHK01000032">
    <property type="protein sequence ID" value="KDS40496.1"/>
    <property type="molecule type" value="Genomic_DNA"/>
</dbReference>
<evidence type="ECO:0000313" key="2">
    <source>
        <dbReference type="Proteomes" id="UP000027850"/>
    </source>
</evidence>
<protein>
    <submittedName>
        <fullName evidence="1">Uncharacterized protein</fullName>
    </submittedName>
</protein>
<accession>A0AB34LIJ3</accession>